<comment type="caution">
    <text evidence="2">The sequence shown here is derived from an EMBL/GenBank/DDBJ whole genome shotgun (WGS) entry which is preliminary data.</text>
</comment>
<feature type="chain" id="PRO_5047184716" description="Argininosuccinate lyase" evidence="1">
    <location>
        <begin position="31"/>
        <end position="118"/>
    </location>
</feature>
<evidence type="ECO:0000256" key="1">
    <source>
        <dbReference type="SAM" id="SignalP"/>
    </source>
</evidence>
<keyword evidence="1" id="KW-0732">Signal</keyword>
<gene>
    <name evidence="2" type="ORF">ACFOGH_07605</name>
</gene>
<dbReference type="EMBL" id="JBHRTO010000001">
    <property type="protein sequence ID" value="MFC3180849.1"/>
    <property type="molecule type" value="Genomic_DNA"/>
</dbReference>
<reference evidence="3" key="1">
    <citation type="journal article" date="2019" name="Int. J. Syst. Evol. Microbiol.">
        <title>The Global Catalogue of Microorganisms (GCM) 10K type strain sequencing project: providing services to taxonomists for standard genome sequencing and annotation.</title>
        <authorList>
            <consortium name="The Broad Institute Genomics Platform"/>
            <consortium name="The Broad Institute Genome Sequencing Center for Infectious Disease"/>
            <person name="Wu L."/>
            <person name="Ma J."/>
        </authorList>
    </citation>
    <scope>NUCLEOTIDE SEQUENCE [LARGE SCALE GENOMIC DNA]</scope>
    <source>
        <strain evidence="3">KCTC 52039</strain>
    </source>
</reference>
<evidence type="ECO:0000313" key="2">
    <source>
        <dbReference type="EMBL" id="MFC3180849.1"/>
    </source>
</evidence>
<proteinExistence type="predicted"/>
<organism evidence="2 3">
    <name type="scientific">Cypionkella sinensis</name>
    <dbReference type="NCBI Taxonomy" id="1756043"/>
    <lineage>
        <taxon>Bacteria</taxon>
        <taxon>Pseudomonadati</taxon>
        <taxon>Pseudomonadota</taxon>
        <taxon>Alphaproteobacteria</taxon>
        <taxon>Rhodobacterales</taxon>
        <taxon>Paracoccaceae</taxon>
        <taxon>Cypionkella</taxon>
    </lineage>
</organism>
<accession>A0ABV7J1N4</accession>
<sequence length="118" mass="12902">MPNQPHEDMMKTTLRLGLAALALAATTLQAAAYDRTVRIHNNTGLTLVKFQSTNSGAKRWGSDVMGASTLPTGGSMKLHFDNAEGYCEFDFKAVFSDGTVLQKARVNVCQTGDYYYTE</sequence>
<evidence type="ECO:0008006" key="4">
    <source>
        <dbReference type="Google" id="ProtNLM"/>
    </source>
</evidence>
<dbReference type="RefSeq" id="WP_380072469.1">
    <property type="nucleotide sequence ID" value="NZ_JBHRTO010000001.1"/>
</dbReference>
<evidence type="ECO:0000313" key="3">
    <source>
        <dbReference type="Proteomes" id="UP001595547"/>
    </source>
</evidence>
<protein>
    <recommendedName>
        <fullName evidence="4">Argininosuccinate lyase</fullName>
    </recommendedName>
</protein>
<feature type="signal peptide" evidence="1">
    <location>
        <begin position="1"/>
        <end position="30"/>
    </location>
</feature>
<name>A0ABV7J1N4_9RHOB</name>
<keyword evidence="3" id="KW-1185">Reference proteome</keyword>
<dbReference type="Proteomes" id="UP001595547">
    <property type="component" value="Unassembled WGS sequence"/>
</dbReference>